<proteinExistence type="predicted"/>
<dbReference type="Proteomes" id="UP000663946">
    <property type="component" value="Chromosome 1"/>
</dbReference>
<dbReference type="AlphaFoldDB" id="A0AAJ4MZ58"/>
<organism evidence="1 2">
    <name type="scientific">Agrobacterium tumefaciens</name>
    <dbReference type="NCBI Taxonomy" id="358"/>
    <lineage>
        <taxon>Bacteria</taxon>
        <taxon>Pseudomonadati</taxon>
        <taxon>Pseudomonadota</taxon>
        <taxon>Alphaproteobacteria</taxon>
        <taxon>Hyphomicrobiales</taxon>
        <taxon>Rhizobiaceae</taxon>
        <taxon>Rhizobium/Agrobacterium group</taxon>
        <taxon>Agrobacterium</taxon>
        <taxon>Agrobacterium tumefaciens complex</taxon>
    </lineage>
</organism>
<dbReference type="RefSeq" id="WP_065705224.1">
    <property type="nucleotide sequence ID" value="NZ_CP049216.1"/>
</dbReference>
<gene>
    <name evidence="1" type="ORF">G6M86_00930</name>
</gene>
<dbReference type="EMBL" id="CP049216">
    <property type="protein sequence ID" value="QTG11887.1"/>
    <property type="molecule type" value="Genomic_DNA"/>
</dbReference>
<sequence length="160" mass="18487">MARRSRAAKTKSQLWEITSEKSKEGTNSLEVVTIFKKRFPNIDQQEQDDLIDLGLMVLAGRVAVSSRPNNDQADMFATSGYPEFIPIRITSGNRSKLVRKDGRVVTAREYFKSQTVSAEENTKPHKQTSRELFHQSMEEMREKELWDMTVPEYLEQKKDS</sequence>
<evidence type="ECO:0000313" key="1">
    <source>
        <dbReference type="EMBL" id="QTG11887.1"/>
    </source>
</evidence>
<protein>
    <submittedName>
        <fullName evidence="1">Uncharacterized protein</fullName>
    </submittedName>
</protein>
<evidence type="ECO:0000313" key="2">
    <source>
        <dbReference type="Proteomes" id="UP000663946"/>
    </source>
</evidence>
<accession>A0AAJ4MZ58</accession>
<name>A0AAJ4MZ58_AGRTU</name>
<reference evidence="1" key="1">
    <citation type="submission" date="2020-02" db="EMBL/GenBank/DDBJ databases">
        <title>Unexpected conservation and global transmission of agrobacterial virulence plasmids.</title>
        <authorList>
            <person name="Weisberg A.J."/>
            <person name="Davis E.W. II"/>
            <person name="Tabima J.R."/>
            <person name="Belcher M.S."/>
            <person name="Miller M."/>
            <person name="Kuo C.-H."/>
            <person name="Loper J.E."/>
            <person name="Grunwald N.J."/>
            <person name="Putnam M.L."/>
            <person name="Chang J.H."/>
        </authorList>
    </citation>
    <scope>NUCLEOTIDE SEQUENCE</scope>
    <source>
        <strain evidence="1">Q15/94</strain>
    </source>
</reference>